<organism evidence="7 8">
    <name type="scientific">Sphagnum troendelagicum</name>
    <dbReference type="NCBI Taxonomy" id="128251"/>
    <lineage>
        <taxon>Eukaryota</taxon>
        <taxon>Viridiplantae</taxon>
        <taxon>Streptophyta</taxon>
        <taxon>Embryophyta</taxon>
        <taxon>Bryophyta</taxon>
        <taxon>Sphagnophytina</taxon>
        <taxon>Sphagnopsida</taxon>
        <taxon>Sphagnales</taxon>
        <taxon>Sphagnaceae</taxon>
        <taxon>Sphagnum</taxon>
    </lineage>
</organism>
<dbReference type="PANTHER" id="PTHR11062">
    <property type="entry name" value="EXOSTOSIN HEPARAN SULFATE GLYCOSYLTRANSFERASE -RELATED"/>
    <property type="match status" value="1"/>
</dbReference>
<keyword evidence="4" id="KW-0333">Golgi apparatus</keyword>
<keyword evidence="5" id="KW-0472">Membrane</keyword>
<name>A0ABP0UYA7_9BRYO</name>
<keyword evidence="5" id="KW-1133">Transmembrane helix</keyword>
<evidence type="ECO:0000259" key="6">
    <source>
        <dbReference type="Pfam" id="PF03016"/>
    </source>
</evidence>
<proteinExistence type="inferred from homology"/>
<dbReference type="Proteomes" id="UP001497512">
    <property type="component" value="Chromosome 7"/>
</dbReference>
<evidence type="ECO:0000313" key="7">
    <source>
        <dbReference type="EMBL" id="CAK9232043.1"/>
    </source>
</evidence>
<reference evidence="7" key="1">
    <citation type="submission" date="2024-02" db="EMBL/GenBank/DDBJ databases">
        <authorList>
            <consortium name="ELIXIR-Norway"/>
            <consortium name="Elixir Norway"/>
        </authorList>
    </citation>
    <scope>NUCLEOTIDE SEQUENCE</scope>
</reference>
<evidence type="ECO:0000256" key="2">
    <source>
        <dbReference type="ARBA" id="ARBA00010271"/>
    </source>
</evidence>
<keyword evidence="5" id="KW-0812">Transmembrane</keyword>
<gene>
    <name evidence="7" type="ORF">CSSPTR1EN2_LOCUS21060</name>
</gene>
<evidence type="ECO:0000256" key="4">
    <source>
        <dbReference type="ARBA" id="ARBA00023034"/>
    </source>
</evidence>
<dbReference type="InterPro" id="IPR040911">
    <property type="entry name" value="Exostosin_GT47"/>
</dbReference>
<dbReference type="EMBL" id="OZ019899">
    <property type="protein sequence ID" value="CAK9232043.1"/>
    <property type="molecule type" value="Genomic_DNA"/>
</dbReference>
<protein>
    <recommendedName>
        <fullName evidence="6">Exostosin GT47 domain-containing protein</fullName>
    </recommendedName>
</protein>
<keyword evidence="3" id="KW-0735">Signal-anchor</keyword>
<dbReference type="Pfam" id="PF03016">
    <property type="entry name" value="Exostosin_GT47"/>
    <property type="match status" value="1"/>
</dbReference>
<feature type="domain" description="Exostosin GT47" evidence="6">
    <location>
        <begin position="67"/>
        <end position="401"/>
    </location>
</feature>
<sequence>MVAQSLGFDQMLKTSRSSKLMYCCIISSLVVILITTWACPESQVRVSTRPHTFEELVTTPSGINDPCAGKRIYMYDLPPKFNVALLKRCGKKLVKWIDFCPHMQNYGFGQMVSKSTDAPLFAKDWYGTDAYMLEVIFRARMQRYKCLTNSESEADAYFIPYFAGIDALNSLYTDNRTETLGPELVAWLQDNATDSWQRHGGHDHFLIAGRTAYDFARPLEGSFDNWGTTLLNLPELANITDLTLESRKWSGMDQAIPYPTGFHPATAGSLRKWTHQVLTVSRRYLFAFSGALRPSMTTSIRGSLYDQCLRATTRCSLLDCSKIKCSHNPVPIYSKLLLAEFCLQPRGDTATRRSVFDSIIAGCIPVFFHEDTAYNQYSWHLPTTDPQKFSVFIPEEGIKNGSIVVEEVLGSYSKSRISEMRDELIKLIPGSLYRHPDSRDAVLTEKFRDAFDLSIDGMLKKVASFKLSNSATTVRS</sequence>
<comment type="subcellular location">
    <subcellularLocation>
        <location evidence="1">Golgi apparatus membrane</location>
        <topology evidence="1">Single-pass type II membrane protein</topology>
    </subcellularLocation>
</comment>
<accession>A0ABP0UYA7</accession>
<keyword evidence="8" id="KW-1185">Reference proteome</keyword>
<evidence type="ECO:0000256" key="3">
    <source>
        <dbReference type="ARBA" id="ARBA00022968"/>
    </source>
</evidence>
<dbReference type="InterPro" id="IPR004263">
    <property type="entry name" value="Exostosin"/>
</dbReference>
<evidence type="ECO:0000256" key="5">
    <source>
        <dbReference type="SAM" id="Phobius"/>
    </source>
</evidence>
<evidence type="ECO:0000256" key="1">
    <source>
        <dbReference type="ARBA" id="ARBA00004323"/>
    </source>
</evidence>
<feature type="transmembrane region" description="Helical" evidence="5">
    <location>
        <begin position="20"/>
        <end position="38"/>
    </location>
</feature>
<comment type="similarity">
    <text evidence="2">Belongs to the glycosyltransferase 47 family.</text>
</comment>
<dbReference type="PANTHER" id="PTHR11062:SF58">
    <property type="entry name" value="XYLOGLUCAN GALACTOSYLTRANSFERASE GT19-RELATED"/>
    <property type="match status" value="1"/>
</dbReference>
<evidence type="ECO:0000313" key="8">
    <source>
        <dbReference type="Proteomes" id="UP001497512"/>
    </source>
</evidence>